<evidence type="ECO:0000313" key="2">
    <source>
        <dbReference type="EMBL" id="NKY58685.1"/>
    </source>
</evidence>
<comment type="caution">
    <text evidence="2">The sequence shown here is derived from an EMBL/GenBank/DDBJ whole genome shotgun (WGS) entry which is preliminary data.</text>
</comment>
<feature type="domain" description="Polymerase nucleotidyl transferase" evidence="1">
    <location>
        <begin position="10"/>
        <end position="62"/>
    </location>
</feature>
<gene>
    <name evidence="2" type="ORF">HGA15_21560</name>
</gene>
<proteinExistence type="predicted"/>
<dbReference type="Pfam" id="PF01909">
    <property type="entry name" value="NTP_transf_2"/>
    <property type="match status" value="1"/>
</dbReference>
<dbReference type="CDD" id="cd05403">
    <property type="entry name" value="NT_KNTase_like"/>
    <property type="match status" value="1"/>
</dbReference>
<keyword evidence="2" id="KW-0808">Transferase</keyword>
<name>A0A846YIJ5_9NOCA</name>
<evidence type="ECO:0000259" key="1">
    <source>
        <dbReference type="Pfam" id="PF01909"/>
    </source>
</evidence>
<accession>A0A846YIJ5</accession>
<dbReference type="RefSeq" id="WP_062978684.1">
    <property type="nucleotide sequence ID" value="NZ_JAAXOT010000011.1"/>
</dbReference>
<dbReference type="InterPro" id="IPR002934">
    <property type="entry name" value="Polymerase_NTP_transf_dom"/>
</dbReference>
<keyword evidence="3" id="KW-1185">Reference proteome</keyword>
<protein>
    <submittedName>
        <fullName evidence="2">Nucleotidyltransferase domain-containing protein</fullName>
    </submittedName>
</protein>
<dbReference type="Proteomes" id="UP000570678">
    <property type="component" value="Unassembled WGS sequence"/>
</dbReference>
<dbReference type="EMBL" id="JAAXOT010000011">
    <property type="protein sequence ID" value="NKY58685.1"/>
    <property type="molecule type" value="Genomic_DNA"/>
</dbReference>
<dbReference type="Gene3D" id="3.30.460.10">
    <property type="entry name" value="Beta Polymerase, domain 2"/>
    <property type="match status" value="1"/>
</dbReference>
<organism evidence="2 3">
    <name type="scientific">Nocardia flavorosea</name>
    <dbReference type="NCBI Taxonomy" id="53429"/>
    <lineage>
        <taxon>Bacteria</taxon>
        <taxon>Bacillati</taxon>
        <taxon>Actinomycetota</taxon>
        <taxon>Actinomycetes</taxon>
        <taxon>Mycobacteriales</taxon>
        <taxon>Nocardiaceae</taxon>
        <taxon>Nocardia</taxon>
    </lineage>
</organism>
<sequence>MSIAGFDTARKLVHERFPQARAAWLGGSTVLGTAPPTSDLDITVLLAGPPAPYRESLRYHRWPVELFVHTESSMEYFLATERTARKPTTLRLIGQTQILLDSDGSGAYLQEKCAALLAAGPEPLGVEELRAERYGLTDLLDDLVGSRDDDERLLIAFGLWRATAELVLTGHGRWMGSGKWLHRELASFDREAGTDYSHALARGVRSVAHGTIEPLVGIVTRALHEFGGPLFDGFKADGPG</sequence>
<dbReference type="SUPFAM" id="SSF81301">
    <property type="entry name" value="Nucleotidyltransferase"/>
    <property type="match status" value="1"/>
</dbReference>
<evidence type="ECO:0000313" key="3">
    <source>
        <dbReference type="Proteomes" id="UP000570678"/>
    </source>
</evidence>
<dbReference type="GO" id="GO:0016779">
    <property type="term" value="F:nucleotidyltransferase activity"/>
    <property type="evidence" value="ECO:0007669"/>
    <property type="project" value="InterPro"/>
</dbReference>
<dbReference type="AlphaFoldDB" id="A0A846YIJ5"/>
<dbReference type="InterPro" id="IPR043519">
    <property type="entry name" value="NT_sf"/>
</dbReference>
<reference evidence="2 3" key="1">
    <citation type="submission" date="2020-04" db="EMBL/GenBank/DDBJ databases">
        <title>MicrobeNet Type strains.</title>
        <authorList>
            <person name="Nicholson A.C."/>
        </authorList>
    </citation>
    <scope>NUCLEOTIDE SEQUENCE [LARGE SCALE GENOMIC DNA]</scope>
    <source>
        <strain evidence="2 3">JCM 3332</strain>
    </source>
</reference>